<dbReference type="Gene3D" id="2.60.120.10">
    <property type="entry name" value="Jelly Rolls"/>
    <property type="match status" value="1"/>
</dbReference>
<dbReference type="InterPro" id="IPR047142">
    <property type="entry name" value="OryJ/VirC-like"/>
</dbReference>
<dbReference type="InterPro" id="IPR013096">
    <property type="entry name" value="Cupin_2"/>
</dbReference>
<dbReference type="InterPro" id="IPR011051">
    <property type="entry name" value="RmlC_Cupin_sf"/>
</dbReference>
<dbReference type="PANTHER" id="PTHR36156">
    <property type="entry name" value="SLR2101 PROTEIN"/>
    <property type="match status" value="1"/>
</dbReference>
<dbReference type="Proteomes" id="UP000308652">
    <property type="component" value="Unassembled WGS sequence"/>
</dbReference>
<protein>
    <recommendedName>
        <fullName evidence="2">Cupin type-2 domain-containing protein</fullName>
    </recommendedName>
</protein>
<evidence type="ECO:0000313" key="3">
    <source>
        <dbReference type="EMBL" id="TFK35303.1"/>
    </source>
</evidence>
<feature type="domain" description="Cupin type-2" evidence="2">
    <location>
        <begin position="96"/>
        <end position="162"/>
    </location>
</feature>
<dbReference type="PANTHER" id="PTHR36156:SF2">
    <property type="entry name" value="CUPIN TYPE-2 DOMAIN-CONTAINING PROTEIN"/>
    <property type="match status" value="1"/>
</dbReference>
<keyword evidence="4" id="KW-1185">Reference proteome</keyword>
<evidence type="ECO:0000313" key="4">
    <source>
        <dbReference type="Proteomes" id="UP000308652"/>
    </source>
</evidence>
<feature type="region of interest" description="Disordered" evidence="1">
    <location>
        <begin position="1"/>
        <end position="29"/>
    </location>
</feature>
<dbReference type="SUPFAM" id="SSF51182">
    <property type="entry name" value="RmlC-like cupins"/>
    <property type="match status" value="1"/>
</dbReference>
<dbReference type="EMBL" id="ML213622">
    <property type="protein sequence ID" value="TFK35303.1"/>
    <property type="molecule type" value="Genomic_DNA"/>
</dbReference>
<dbReference type="OrthoDB" id="5840532at2759"/>
<dbReference type="Pfam" id="PF07883">
    <property type="entry name" value="Cupin_2"/>
    <property type="match status" value="1"/>
</dbReference>
<dbReference type="STRING" id="68775.A0A5C3LSF4"/>
<name>A0A5C3LSF4_9AGAR</name>
<organism evidence="3 4">
    <name type="scientific">Crucibulum laeve</name>
    <dbReference type="NCBI Taxonomy" id="68775"/>
    <lineage>
        <taxon>Eukaryota</taxon>
        <taxon>Fungi</taxon>
        <taxon>Dikarya</taxon>
        <taxon>Basidiomycota</taxon>
        <taxon>Agaricomycotina</taxon>
        <taxon>Agaricomycetes</taxon>
        <taxon>Agaricomycetidae</taxon>
        <taxon>Agaricales</taxon>
        <taxon>Agaricineae</taxon>
        <taxon>Nidulariaceae</taxon>
        <taxon>Crucibulum</taxon>
    </lineage>
</organism>
<dbReference type="AlphaFoldDB" id="A0A5C3LSF4"/>
<dbReference type="InterPro" id="IPR014710">
    <property type="entry name" value="RmlC-like_jellyroll"/>
</dbReference>
<dbReference type="CDD" id="cd02231">
    <property type="entry name" value="cupin_BLL6423-like"/>
    <property type="match status" value="1"/>
</dbReference>
<sequence length="192" mass="20723">MSGTQDVNPSPLPPVRRVVTGHNPSGQSTFISDKVEPFQRLVPGGDAIAYHLYRTNAIPAKVDSEVAAGGAGLFLDEIQGNGSELYTKTGSVFRSVDVAPGSLSPFHRTESLDYAIVAKGSVVLILENGEEVTLNEGDVVCQRATMHAWRNDTAKYCRIYFVMLGAKPVLINGKVLAEEWAPQPAKRLEANL</sequence>
<reference evidence="3 4" key="1">
    <citation type="journal article" date="2019" name="Nat. Ecol. Evol.">
        <title>Megaphylogeny resolves global patterns of mushroom evolution.</title>
        <authorList>
            <person name="Varga T."/>
            <person name="Krizsan K."/>
            <person name="Foldi C."/>
            <person name="Dima B."/>
            <person name="Sanchez-Garcia M."/>
            <person name="Sanchez-Ramirez S."/>
            <person name="Szollosi G.J."/>
            <person name="Szarkandi J.G."/>
            <person name="Papp V."/>
            <person name="Albert L."/>
            <person name="Andreopoulos W."/>
            <person name="Angelini C."/>
            <person name="Antonin V."/>
            <person name="Barry K.W."/>
            <person name="Bougher N.L."/>
            <person name="Buchanan P."/>
            <person name="Buyck B."/>
            <person name="Bense V."/>
            <person name="Catcheside P."/>
            <person name="Chovatia M."/>
            <person name="Cooper J."/>
            <person name="Damon W."/>
            <person name="Desjardin D."/>
            <person name="Finy P."/>
            <person name="Geml J."/>
            <person name="Haridas S."/>
            <person name="Hughes K."/>
            <person name="Justo A."/>
            <person name="Karasinski D."/>
            <person name="Kautmanova I."/>
            <person name="Kiss B."/>
            <person name="Kocsube S."/>
            <person name="Kotiranta H."/>
            <person name="LaButti K.M."/>
            <person name="Lechner B.E."/>
            <person name="Liimatainen K."/>
            <person name="Lipzen A."/>
            <person name="Lukacs Z."/>
            <person name="Mihaltcheva S."/>
            <person name="Morgado L.N."/>
            <person name="Niskanen T."/>
            <person name="Noordeloos M.E."/>
            <person name="Ohm R.A."/>
            <person name="Ortiz-Santana B."/>
            <person name="Ovrebo C."/>
            <person name="Racz N."/>
            <person name="Riley R."/>
            <person name="Savchenko A."/>
            <person name="Shiryaev A."/>
            <person name="Soop K."/>
            <person name="Spirin V."/>
            <person name="Szebenyi C."/>
            <person name="Tomsovsky M."/>
            <person name="Tulloss R.E."/>
            <person name="Uehling J."/>
            <person name="Grigoriev I.V."/>
            <person name="Vagvolgyi C."/>
            <person name="Papp T."/>
            <person name="Martin F.M."/>
            <person name="Miettinen O."/>
            <person name="Hibbett D.S."/>
            <person name="Nagy L.G."/>
        </authorList>
    </citation>
    <scope>NUCLEOTIDE SEQUENCE [LARGE SCALE GENOMIC DNA]</scope>
    <source>
        <strain evidence="3 4">CBS 166.37</strain>
    </source>
</reference>
<gene>
    <name evidence="3" type="ORF">BDQ12DRAFT_737612</name>
</gene>
<accession>A0A5C3LSF4</accession>
<dbReference type="Gene3D" id="2.20.70.150">
    <property type="match status" value="1"/>
</dbReference>
<proteinExistence type="predicted"/>
<evidence type="ECO:0000259" key="2">
    <source>
        <dbReference type="Pfam" id="PF07883"/>
    </source>
</evidence>
<evidence type="ECO:0000256" key="1">
    <source>
        <dbReference type="SAM" id="MobiDB-lite"/>
    </source>
</evidence>